<dbReference type="AlphaFoldDB" id="A0A921ZN36"/>
<dbReference type="GO" id="GO:0034399">
    <property type="term" value="C:nuclear periphery"/>
    <property type="evidence" value="ECO:0007669"/>
    <property type="project" value="TreeGrafter"/>
</dbReference>
<sequence>MSDFVLNDSDTEVDSDEELQEAFAKGLIKPGLNEEIEKVEKKYVNNVADLKSKLTEFKLKLPWVETLDLVTTVAPMAPDVALQIQETVQRRKNIKENSKGAKVYDPAEDPVLNEFKRENLIHRQAQAAVLEGIKKLKELGLPTRRPDDYFAEMAKTDEHMQKVRKNLMAKQAAQARIEKVRQLREQKKISKRVQIDTKLKQASEKKQMLEQLKRVRKGKSSDLDFLDDNKNKNNKGKGGPQNKISKKRSMKDKKFGFGGKKKGSKLNTRESSNNMDGFNSSSKRPSNFKNKSFKPNSKKKNQRPGKSKRKNSKR</sequence>
<dbReference type="EMBL" id="JH668720">
    <property type="protein sequence ID" value="KAG6461097.1"/>
    <property type="molecule type" value="Genomic_DNA"/>
</dbReference>
<dbReference type="PANTHER" id="PTHR13028">
    <property type="entry name" value="RRNA PROCESSING PROTEIN EBNA1-BINDING PROTEIN-RELATED"/>
    <property type="match status" value="1"/>
</dbReference>
<dbReference type="InterPro" id="IPR008610">
    <property type="entry name" value="Ebp2"/>
</dbReference>
<protein>
    <submittedName>
        <fullName evidence="8">Uncharacterized protein</fullName>
    </submittedName>
</protein>
<accession>A0A921ZN36</accession>
<organism evidence="8 9">
    <name type="scientific">Manduca sexta</name>
    <name type="common">Tobacco hawkmoth</name>
    <name type="synonym">Tobacco hornworm</name>
    <dbReference type="NCBI Taxonomy" id="7130"/>
    <lineage>
        <taxon>Eukaryota</taxon>
        <taxon>Metazoa</taxon>
        <taxon>Ecdysozoa</taxon>
        <taxon>Arthropoda</taxon>
        <taxon>Hexapoda</taxon>
        <taxon>Insecta</taxon>
        <taxon>Pterygota</taxon>
        <taxon>Neoptera</taxon>
        <taxon>Endopterygota</taxon>
        <taxon>Lepidoptera</taxon>
        <taxon>Glossata</taxon>
        <taxon>Ditrysia</taxon>
        <taxon>Bombycoidea</taxon>
        <taxon>Sphingidae</taxon>
        <taxon>Sphinginae</taxon>
        <taxon>Sphingini</taxon>
        <taxon>Manduca</taxon>
    </lineage>
</organism>
<dbReference type="Proteomes" id="UP000791440">
    <property type="component" value="Unassembled WGS sequence"/>
</dbReference>
<comment type="subcellular location">
    <subcellularLocation>
        <location evidence="2">Nucleus</location>
        <location evidence="2">Nucleolus</location>
    </subcellularLocation>
</comment>
<evidence type="ECO:0000256" key="6">
    <source>
        <dbReference type="ARBA" id="ARBA00023242"/>
    </source>
</evidence>
<proteinExistence type="inferred from homology"/>
<feature type="compositionally biased region" description="Basic and acidic residues" evidence="7">
    <location>
        <begin position="212"/>
        <end position="231"/>
    </location>
</feature>
<feature type="compositionally biased region" description="Basic residues" evidence="7">
    <location>
        <begin position="296"/>
        <end position="314"/>
    </location>
</feature>
<keyword evidence="4" id="KW-0690">Ribosome biogenesis</keyword>
<keyword evidence="5" id="KW-0175">Coiled coil</keyword>
<keyword evidence="9" id="KW-1185">Reference proteome</keyword>
<gene>
    <name evidence="8" type="ORF">O3G_MSEX012414</name>
</gene>
<reference evidence="8" key="2">
    <citation type="submission" date="2020-12" db="EMBL/GenBank/DDBJ databases">
        <authorList>
            <person name="Kanost M."/>
        </authorList>
    </citation>
    <scope>NUCLEOTIDE SEQUENCE</scope>
</reference>
<dbReference type="GO" id="GO:0030687">
    <property type="term" value="C:preribosome, large subunit precursor"/>
    <property type="evidence" value="ECO:0007669"/>
    <property type="project" value="TreeGrafter"/>
</dbReference>
<evidence type="ECO:0000256" key="3">
    <source>
        <dbReference type="ARBA" id="ARBA00007336"/>
    </source>
</evidence>
<evidence type="ECO:0000256" key="1">
    <source>
        <dbReference type="ARBA" id="ARBA00003387"/>
    </source>
</evidence>
<dbReference type="GO" id="GO:0042273">
    <property type="term" value="P:ribosomal large subunit biogenesis"/>
    <property type="evidence" value="ECO:0007669"/>
    <property type="project" value="TreeGrafter"/>
</dbReference>
<evidence type="ECO:0000313" key="8">
    <source>
        <dbReference type="EMBL" id="KAG6461097.1"/>
    </source>
</evidence>
<evidence type="ECO:0000256" key="4">
    <source>
        <dbReference type="ARBA" id="ARBA00022517"/>
    </source>
</evidence>
<evidence type="ECO:0000313" key="9">
    <source>
        <dbReference type="Proteomes" id="UP000791440"/>
    </source>
</evidence>
<feature type="compositionally biased region" description="Low complexity" evidence="7">
    <location>
        <begin position="285"/>
        <end position="295"/>
    </location>
</feature>
<feature type="compositionally biased region" description="Polar residues" evidence="7">
    <location>
        <begin position="269"/>
        <end position="284"/>
    </location>
</feature>
<dbReference type="GO" id="GO:0005730">
    <property type="term" value="C:nucleolus"/>
    <property type="evidence" value="ECO:0007669"/>
    <property type="project" value="UniProtKB-SubCell"/>
</dbReference>
<comment type="caution">
    <text evidence="8">The sequence shown here is derived from an EMBL/GenBank/DDBJ whole genome shotgun (WGS) entry which is preliminary data.</text>
</comment>
<dbReference type="GO" id="GO:0006364">
    <property type="term" value="P:rRNA processing"/>
    <property type="evidence" value="ECO:0007669"/>
    <property type="project" value="TreeGrafter"/>
</dbReference>
<dbReference type="PANTHER" id="PTHR13028:SF0">
    <property type="entry name" value="RRNA-PROCESSING PROTEIN EBP2-RELATED"/>
    <property type="match status" value="1"/>
</dbReference>
<evidence type="ECO:0000256" key="7">
    <source>
        <dbReference type="SAM" id="MobiDB-lite"/>
    </source>
</evidence>
<reference evidence="8" key="1">
    <citation type="journal article" date="2016" name="Insect Biochem. Mol. Biol.">
        <title>Multifaceted biological insights from a draft genome sequence of the tobacco hornworm moth, Manduca sexta.</title>
        <authorList>
            <person name="Kanost M.R."/>
            <person name="Arrese E.L."/>
            <person name="Cao X."/>
            <person name="Chen Y.R."/>
            <person name="Chellapilla S."/>
            <person name="Goldsmith M.R."/>
            <person name="Grosse-Wilde E."/>
            <person name="Heckel D.G."/>
            <person name="Herndon N."/>
            <person name="Jiang H."/>
            <person name="Papanicolaou A."/>
            <person name="Qu J."/>
            <person name="Soulages J.L."/>
            <person name="Vogel H."/>
            <person name="Walters J."/>
            <person name="Waterhouse R.M."/>
            <person name="Ahn S.J."/>
            <person name="Almeida F.C."/>
            <person name="An C."/>
            <person name="Aqrawi P."/>
            <person name="Bretschneider A."/>
            <person name="Bryant W.B."/>
            <person name="Bucks S."/>
            <person name="Chao H."/>
            <person name="Chevignon G."/>
            <person name="Christen J.M."/>
            <person name="Clarke D.F."/>
            <person name="Dittmer N.T."/>
            <person name="Ferguson L.C.F."/>
            <person name="Garavelou S."/>
            <person name="Gordon K.H.J."/>
            <person name="Gunaratna R.T."/>
            <person name="Han Y."/>
            <person name="Hauser F."/>
            <person name="He Y."/>
            <person name="Heidel-Fischer H."/>
            <person name="Hirsh A."/>
            <person name="Hu Y."/>
            <person name="Jiang H."/>
            <person name="Kalra D."/>
            <person name="Klinner C."/>
            <person name="Konig C."/>
            <person name="Kovar C."/>
            <person name="Kroll A.R."/>
            <person name="Kuwar S.S."/>
            <person name="Lee S.L."/>
            <person name="Lehman R."/>
            <person name="Li K."/>
            <person name="Li Z."/>
            <person name="Liang H."/>
            <person name="Lovelace S."/>
            <person name="Lu Z."/>
            <person name="Mansfield J.H."/>
            <person name="McCulloch K.J."/>
            <person name="Mathew T."/>
            <person name="Morton B."/>
            <person name="Muzny D.M."/>
            <person name="Neunemann D."/>
            <person name="Ongeri F."/>
            <person name="Pauchet Y."/>
            <person name="Pu L.L."/>
            <person name="Pyrousis I."/>
            <person name="Rao X.J."/>
            <person name="Redding A."/>
            <person name="Roesel C."/>
            <person name="Sanchez-Gracia A."/>
            <person name="Schaack S."/>
            <person name="Shukla A."/>
            <person name="Tetreau G."/>
            <person name="Wang Y."/>
            <person name="Xiong G.H."/>
            <person name="Traut W."/>
            <person name="Walsh T.K."/>
            <person name="Worley K.C."/>
            <person name="Wu D."/>
            <person name="Wu W."/>
            <person name="Wu Y.Q."/>
            <person name="Zhang X."/>
            <person name="Zou Z."/>
            <person name="Zucker H."/>
            <person name="Briscoe A.D."/>
            <person name="Burmester T."/>
            <person name="Clem R.J."/>
            <person name="Feyereisen R."/>
            <person name="Grimmelikhuijzen C.J.P."/>
            <person name="Hamodrakas S.J."/>
            <person name="Hansson B.S."/>
            <person name="Huguet E."/>
            <person name="Jermiin L.S."/>
            <person name="Lan Q."/>
            <person name="Lehman H.K."/>
            <person name="Lorenzen M."/>
            <person name="Merzendorfer H."/>
            <person name="Michalopoulos I."/>
            <person name="Morton D.B."/>
            <person name="Muthukrishnan S."/>
            <person name="Oakeshott J.G."/>
            <person name="Palmer W."/>
            <person name="Park Y."/>
            <person name="Passarelli A.L."/>
            <person name="Rozas J."/>
            <person name="Schwartz L.M."/>
            <person name="Smith W."/>
            <person name="Southgate A."/>
            <person name="Vilcinskas A."/>
            <person name="Vogt R."/>
            <person name="Wang P."/>
            <person name="Werren J."/>
            <person name="Yu X.Q."/>
            <person name="Zhou J.J."/>
            <person name="Brown S.J."/>
            <person name="Scherer S.E."/>
            <person name="Richards S."/>
            <person name="Blissard G.W."/>
        </authorList>
    </citation>
    <scope>NUCLEOTIDE SEQUENCE</scope>
</reference>
<evidence type="ECO:0000256" key="2">
    <source>
        <dbReference type="ARBA" id="ARBA00004604"/>
    </source>
</evidence>
<comment type="function">
    <text evidence="1">Required for the processing of the 27S pre-rRNA.</text>
</comment>
<dbReference type="Pfam" id="PF05890">
    <property type="entry name" value="Ebp2"/>
    <property type="match status" value="1"/>
</dbReference>
<comment type="similarity">
    <text evidence="3">Belongs to the EBP2 family.</text>
</comment>
<name>A0A921ZN36_MANSE</name>
<feature type="region of interest" description="Disordered" evidence="7">
    <location>
        <begin position="212"/>
        <end position="314"/>
    </location>
</feature>
<evidence type="ECO:0000256" key="5">
    <source>
        <dbReference type="ARBA" id="ARBA00023054"/>
    </source>
</evidence>
<keyword evidence="6" id="KW-0539">Nucleus</keyword>